<evidence type="ECO:0000313" key="2">
    <source>
        <dbReference type="Proteomes" id="UP001596432"/>
    </source>
</evidence>
<dbReference type="EMBL" id="JBHTAS010000001">
    <property type="protein sequence ID" value="MFC7139833.1"/>
    <property type="molecule type" value="Genomic_DNA"/>
</dbReference>
<accession>A0ABD5XXP2</accession>
<comment type="caution">
    <text evidence="1">The sequence shown here is derived from an EMBL/GenBank/DDBJ whole genome shotgun (WGS) entry which is preliminary data.</text>
</comment>
<reference evidence="1 2" key="1">
    <citation type="journal article" date="2019" name="Int. J. Syst. Evol. Microbiol.">
        <title>The Global Catalogue of Microorganisms (GCM) 10K type strain sequencing project: providing services to taxonomists for standard genome sequencing and annotation.</title>
        <authorList>
            <consortium name="The Broad Institute Genomics Platform"/>
            <consortium name="The Broad Institute Genome Sequencing Center for Infectious Disease"/>
            <person name="Wu L."/>
            <person name="Ma J."/>
        </authorList>
    </citation>
    <scope>NUCLEOTIDE SEQUENCE [LARGE SCALE GENOMIC DNA]</scope>
    <source>
        <strain evidence="1 2">XZYJT29</strain>
    </source>
</reference>
<name>A0ABD5XXP2_9EURY</name>
<protein>
    <recommendedName>
        <fullName evidence="3">Amphi-Trp domain-containing protein</fullName>
    </recommendedName>
</protein>
<proteinExistence type="predicted"/>
<sequence>MTSRPNTNPTGTPTDDFESALETLILESFAEGVAIEGAWEVTPPSSVVPNWRITIEKTDNADTPQDESTFLDE</sequence>
<gene>
    <name evidence="1" type="ORF">ACFQMA_08275</name>
</gene>
<evidence type="ECO:0008006" key="3">
    <source>
        <dbReference type="Google" id="ProtNLM"/>
    </source>
</evidence>
<dbReference type="RefSeq" id="WP_382261470.1">
    <property type="nucleotide sequence ID" value="NZ_JBHTAS010000001.1"/>
</dbReference>
<keyword evidence="2" id="KW-1185">Reference proteome</keyword>
<dbReference type="Proteomes" id="UP001596432">
    <property type="component" value="Unassembled WGS sequence"/>
</dbReference>
<dbReference type="AlphaFoldDB" id="A0ABD5XXP2"/>
<organism evidence="1 2">
    <name type="scientific">Halosimplex aquaticum</name>
    <dbReference type="NCBI Taxonomy" id="3026162"/>
    <lineage>
        <taxon>Archaea</taxon>
        <taxon>Methanobacteriati</taxon>
        <taxon>Methanobacteriota</taxon>
        <taxon>Stenosarchaea group</taxon>
        <taxon>Halobacteria</taxon>
        <taxon>Halobacteriales</taxon>
        <taxon>Haloarculaceae</taxon>
        <taxon>Halosimplex</taxon>
    </lineage>
</organism>
<evidence type="ECO:0000313" key="1">
    <source>
        <dbReference type="EMBL" id="MFC7139833.1"/>
    </source>
</evidence>